<feature type="transmembrane region" description="Helical" evidence="2">
    <location>
        <begin position="26"/>
        <end position="46"/>
    </location>
</feature>
<feature type="region of interest" description="Disordered" evidence="1">
    <location>
        <begin position="268"/>
        <end position="295"/>
    </location>
</feature>
<feature type="compositionally biased region" description="Basic and acidic residues" evidence="1">
    <location>
        <begin position="273"/>
        <end position="284"/>
    </location>
</feature>
<evidence type="ECO:0000256" key="2">
    <source>
        <dbReference type="SAM" id="Phobius"/>
    </source>
</evidence>
<reference evidence="3 4" key="1">
    <citation type="submission" date="2023-08" db="EMBL/GenBank/DDBJ databases">
        <authorList>
            <person name="Palmer J.M."/>
        </authorList>
    </citation>
    <scope>NUCLEOTIDE SEQUENCE [LARGE SCALE GENOMIC DNA]</scope>
    <source>
        <strain evidence="3 4">TWF481</strain>
    </source>
</reference>
<proteinExistence type="predicted"/>
<comment type="caution">
    <text evidence="3">The sequence shown here is derived from an EMBL/GenBank/DDBJ whole genome shotgun (WGS) entry which is preliminary data.</text>
</comment>
<evidence type="ECO:0000256" key="1">
    <source>
        <dbReference type="SAM" id="MobiDB-lite"/>
    </source>
</evidence>
<sequence length="295" mass="32770">MRRTTNGYFGGHDSTPTFRIQVRWMVIRYIQAFICLICLPFFAITANTRISFARNAPKLLSLKNGWGYILVLTCISIYILLSCLSFVFTCMNVVLSPVEGFGVDVFILLLWIISIVGVIVAHISFANSPAAKSEWLTISNTPKIGLWMTAICLLVCAATSIYTTRLSYLQFSTYRKSLRRTSVEATAALVPSAANTTSPPPSPPQTARPTSVSSSLWSRIRPLSSSSTTSRREQEEEPKPETPTGGLTREQIIAERVDAVRAPPTYWYATSNRPRDVGRVHDPEAGDETLPLYRP</sequence>
<dbReference type="Proteomes" id="UP001370758">
    <property type="component" value="Unassembled WGS sequence"/>
</dbReference>
<keyword evidence="4" id="KW-1185">Reference proteome</keyword>
<feature type="compositionally biased region" description="Basic and acidic residues" evidence="1">
    <location>
        <begin position="230"/>
        <end position="240"/>
    </location>
</feature>
<dbReference type="EMBL" id="JAVHJL010000003">
    <property type="protein sequence ID" value="KAK6507020.1"/>
    <property type="molecule type" value="Genomic_DNA"/>
</dbReference>
<dbReference type="AlphaFoldDB" id="A0AAV9WEJ5"/>
<accession>A0AAV9WEJ5</accession>
<feature type="transmembrane region" description="Helical" evidence="2">
    <location>
        <begin position="66"/>
        <end position="89"/>
    </location>
</feature>
<evidence type="ECO:0008006" key="5">
    <source>
        <dbReference type="Google" id="ProtNLM"/>
    </source>
</evidence>
<gene>
    <name evidence="3" type="ORF">TWF481_005474</name>
</gene>
<feature type="region of interest" description="Disordered" evidence="1">
    <location>
        <begin position="190"/>
        <end position="251"/>
    </location>
</feature>
<keyword evidence="2" id="KW-0472">Membrane</keyword>
<keyword evidence="2" id="KW-0812">Transmembrane</keyword>
<feature type="compositionally biased region" description="Low complexity" evidence="1">
    <location>
        <begin position="207"/>
        <end position="229"/>
    </location>
</feature>
<feature type="transmembrane region" description="Helical" evidence="2">
    <location>
        <begin position="144"/>
        <end position="168"/>
    </location>
</feature>
<evidence type="ECO:0000313" key="3">
    <source>
        <dbReference type="EMBL" id="KAK6507020.1"/>
    </source>
</evidence>
<feature type="transmembrane region" description="Helical" evidence="2">
    <location>
        <begin position="101"/>
        <end position="124"/>
    </location>
</feature>
<name>A0AAV9WEJ5_9PEZI</name>
<protein>
    <recommendedName>
        <fullName evidence="5">MARVEL domain-containing protein</fullName>
    </recommendedName>
</protein>
<organism evidence="3 4">
    <name type="scientific">Arthrobotrys musiformis</name>
    <dbReference type="NCBI Taxonomy" id="47236"/>
    <lineage>
        <taxon>Eukaryota</taxon>
        <taxon>Fungi</taxon>
        <taxon>Dikarya</taxon>
        <taxon>Ascomycota</taxon>
        <taxon>Pezizomycotina</taxon>
        <taxon>Orbiliomycetes</taxon>
        <taxon>Orbiliales</taxon>
        <taxon>Orbiliaceae</taxon>
        <taxon>Arthrobotrys</taxon>
    </lineage>
</organism>
<keyword evidence="2" id="KW-1133">Transmembrane helix</keyword>
<evidence type="ECO:0000313" key="4">
    <source>
        <dbReference type="Proteomes" id="UP001370758"/>
    </source>
</evidence>